<evidence type="ECO:0000256" key="4">
    <source>
        <dbReference type="ARBA" id="ARBA00022679"/>
    </source>
</evidence>
<dbReference type="PANTHER" id="PTHR24421:SF10">
    <property type="entry name" value="NITRATE_NITRITE SENSOR PROTEIN NARQ"/>
    <property type="match status" value="1"/>
</dbReference>
<dbReference type="AlphaFoldDB" id="A0A8J3FG02"/>
<dbReference type="InterPro" id="IPR036890">
    <property type="entry name" value="HATPase_C_sf"/>
</dbReference>
<feature type="transmembrane region" description="Helical" evidence="9">
    <location>
        <begin position="70"/>
        <end position="95"/>
    </location>
</feature>
<dbReference type="GO" id="GO:0005524">
    <property type="term" value="F:ATP binding"/>
    <property type="evidence" value="ECO:0007669"/>
    <property type="project" value="UniProtKB-KW"/>
</dbReference>
<dbReference type="InterPro" id="IPR050482">
    <property type="entry name" value="Sensor_HK_TwoCompSys"/>
</dbReference>
<evidence type="ECO:0000313" key="11">
    <source>
        <dbReference type="EMBL" id="GGK14989.1"/>
    </source>
</evidence>
<evidence type="ECO:0000256" key="9">
    <source>
        <dbReference type="SAM" id="Phobius"/>
    </source>
</evidence>
<comment type="catalytic activity">
    <reaction evidence="1">
        <text>ATP + protein L-histidine = ADP + protein N-phospho-L-histidine.</text>
        <dbReference type="EC" id="2.7.13.3"/>
    </reaction>
</comment>
<evidence type="ECO:0000256" key="8">
    <source>
        <dbReference type="ARBA" id="ARBA00023012"/>
    </source>
</evidence>
<accession>A0A8J3FG02</accession>
<feature type="domain" description="Signal transduction histidine kinase subgroup 3 dimerisation and phosphoacceptor" evidence="10">
    <location>
        <begin position="252"/>
        <end position="316"/>
    </location>
</feature>
<evidence type="ECO:0000256" key="3">
    <source>
        <dbReference type="ARBA" id="ARBA00022553"/>
    </source>
</evidence>
<feature type="transmembrane region" description="Helical" evidence="9">
    <location>
        <begin position="107"/>
        <end position="125"/>
    </location>
</feature>
<evidence type="ECO:0000259" key="10">
    <source>
        <dbReference type="Pfam" id="PF07730"/>
    </source>
</evidence>
<proteinExistence type="predicted"/>
<keyword evidence="6" id="KW-0418">Kinase</keyword>
<evidence type="ECO:0000256" key="1">
    <source>
        <dbReference type="ARBA" id="ARBA00000085"/>
    </source>
</evidence>
<dbReference type="GO" id="GO:0000155">
    <property type="term" value="F:phosphorelay sensor kinase activity"/>
    <property type="evidence" value="ECO:0007669"/>
    <property type="project" value="InterPro"/>
</dbReference>
<name>A0A8J3FG02_9ACTN</name>
<keyword evidence="12" id="KW-1185">Reference proteome</keyword>
<gene>
    <name evidence="11" type="ORF">GCM10010124_04520</name>
</gene>
<feature type="transmembrane region" description="Helical" evidence="9">
    <location>
        <begin position="198"/>
        <end position="220"/>
    </location>
</feature>
<keyword evidence="9" id="KW-1133">Transmembrane helix</keyword>
<dbReference type="PANTHER" id="PTHR24421">
    <property type="entry name" value="NITRATE/NITRITE SENSOR PROTEIN NARX-RELATED"/>
    <property type="match status" value="1"/>
</dbReference>
<evidence type="ECO:0000256" key="5">
    <source>
        <dbReference type="ARBA" id="ARBA00022741"/>
    </source>
</evidence>
<keyword evidence="3" id="KW-0597">Phosphoprotein</keyword>
<dbReference type="Gene3D" id="3.30.565.10">
    <property type="entry name" value="Histidine kinase-like ATPase, C-terminal domain"/>
    <property type="match status" value="1"/>
</dbReference>
<keyword evidence="4" id="KW-0808">Transferase</keyword>
<evidence type="ECO:0000256" key="2">
    <source>
        <dbReference type="ARBA" id="ARBA00012438"/>
    </source>
</evidence>
<dbReference type="Gene3D" id="1.20.5.1930">
    <property type="match status" value="1"/>
</dbReference>
<dbReference type="Pfam" id="PF07730">
    <property type="entry name" value="HisKA_3"/>
    <property type="match status" value="1"/>
</dbReference>
<dbReference type="GO" id="GO:0016020">
    <property type="term" value="C:membrane"/>
    <property type="evidence" value="ECO:0007669"/>
    <property type="project" value="InterPro"/>
</dbReference>
<feature type="transmembrane region" description="Helical" evidence="9">
    <location>
        <begin position="137"/>
        <end position="158"/>
    </location>
</feature>
<sequence>MPTMLGAAAPAGIRPESIATPDFRRWSGRRTSHRHREPAPYARAMTGTRAGSEVIYPPIYPAVARWSRRLAMWVTLPAVFFSTFLTVAVSPLRWFQDTPWGEDRNAAAGWLVAGVMIAAACWVTWSTHRARRRLGQLYLCAAVLWWALSVWVPLPVAAYYAATRLGRRTAVGFLVLAEGVVVLPVMVAGAWSGNATGAVLYALLTAGFGLALPFVFGMWVQARRQVLAGLHERARARERQEAAAVRAARAQERARIAREMHDVVAHRVSLIVLQAGALEVSAPDARTAATADLIRTTGRAALTELRAALGVLREPDDDAPLAPQPTVAEVPQLVAQSLAAGVAADLRVVGQARPLAPVVGRAAYRVVREALTNVHRHAPGARVAVTLRYGAALLEVAVRNTPPPVPPPAAPDAVGGYGLTGLAERVDLVAGRLEYGPDLAGGFAVVARLPVGVGEAEAA</sequence>
<feature type="transmembrane region" description="Helical" evidence="9">
    <location>
        <begin position="170"/>
        <end position="191"/>
    </location>
</feature>
<protein>
    <recommendedName>
        <fullName evidence="2">histidine kinase</fullName>
        <ecNumber evidence="2">2.7.13.3</ecNumber>
    </recommendedName>
</protein>
<reference evidence="11" key="2">
    <citation type="submission" date="2020-09" db="EMBL/GenBank/DDBJ databases">
        <authorList>
            <person name="Sun Q."/>
            <person name="Ohkuma M."/>
        </authorList>
    </citation>
    <scope>NUCLEOTIDE SEQUENCE</scope>
    <source>
        <strain evidence="11">JCM 3091</strain>
    </source>
</reference>
<keyword evidence="7" id="KW-0067">ATP-binding</keyword>
<dbReference type="EC" id="2.7.13.3" evidence="2"/>
<dbReference type="EMBL" id="BMQC01000001">
    <property type="protein sequence ID" value="GGK14989.1"/>
    <property type="molecule type" value="Genomic_DNA"/>
</dbReference>
<evidence type="ECO:0000313" key="12">
    <source>
        <dbReference type="Proteomes" id="UP000662200"/>
    </source>
</evidence>
<dbReference type="SUPFAM" id="SSF55874">
    <property type="entry name" value="ATPase domain of HSP90 chaperone/DNA topoisomerase II/histidine kinase"/>
    <property type="match status" value="1"/>
</dbReference>
<evidence type="ECO:0000256" key="7">
    <source>
        <dbReference type="ARBA" id="ARBA00022840"/>
    </source>
</evidence>
<dbReference type="CDD" id="cd16917">
    <property type="entry name" value="HATPase_UhpB-NarQ-NarX-like"/>
    <property type="match status" value="1"/>
</dbReference>
<dbReference type="Proteomes" id="UP000662200">
    <property type="component" value="Unassembled WGS sequence"/>
</dbReference>
<keyword evidence="5" id="KW-0547">Nucleotide-binding</keyword>
<reference evidence="11" key="1">
    <citation type="journal article" date="2014" name="Int. J. Syst. Evol. Microbiol.">
        <title>Complete genome sequence of Corynebacterium casei LMG S-19264T (=DSM 44701T), isolated from a smear-ripened cheese.</title>
        <authorList>
            <consortium name="US DOE Joint Genome Institute (JGI-PGF)"/>
            <person name="Walter F."/>
            <person name="Albersmeier A."/>
            <person name="Kalinowski J."/>
            <person name="Ruckert C."/>
        </authorList>
    </citation>
    <scope>NUCLEOTIDE SEQUENCE</scope>
    <source>
        <strain evidence="11">JCM 3091</strain>
    </source>
</reference>
<organism evidence="11 12">
    <name type="scientific">Pilimelia terevasa</name>
    <dbReference type="NCBI Taxonomy" id="53372"/>
    <lineage>
        <taxon>Bacteria</taxon>
        <taxon>Bacillati</taxon>
        <taxon>Actinomycetota</taxon>
        <taxon>Actinomycetes</taxon>
        <taxon>Micromonosporales</taxon>
        <taxon>Micromonosporaceae</taxon>
        <taxon>Pilimelia</taxon>
    </lineage>
</organism>
<keyword evidence="8" id="KW-0902">Two-component regulatory system</keyword>
<dbReference type="GO" id="GO:0046983">
    <property type="term" value="F:protein dimerization activity"/>
    <property type="evidence" value="ECO:0007669"/>
    <property type="project" value="InterPro"/>
</dbReference>
<comment type="caution">
    <text evidence="11">The sequence shown here is derived from an EMBL/GenBank/DDBJ whole genome shotgun (WGS) entry which is preliminary data.</text>
</comment>
<keyword evidence="9" id="KW-0812">Transmembrane</keyword>
<dbReference type="InterPro" id="IPR011712">
    <property type="entry name" value="Sig_transdc_His_kin_sub3_dim/P"/>
</dbReference>
<keyword evidence="9" id="KW-0472">Membrane</keyword>
<evidence type="ECO:0000256" key="6">
    <source>
        <dbReference type="ARBA" id="ARBA00022777"/>
    </source>
</evidence>